<evidence type="ECO:0000256" key="2">
    <source>
        <dbReference type="ARBA" id="ARBA00022490"/>
    </source>
</evidence>
<protein>
    <recommendedName>
        <fullName evidence="7">Flagellar protein FliT</fullName>
    </recommendedName>
</protein>
<dbReference type="OrthoDB" id="2353131at2"/>
<proteinExistence type="inferred from homology"/>
<name>A0A380BFV8_SPOPA</name>
<evidence type="ECO:0000256" key="3">
    <source>
        <dbReference type="ARBA" id="ARBA00022795"/>
    </source>
</evidence>
<evidence type="ECO:0000313" key="9">
    <source>
        <dbReference type="Proteomes" id="UP000254519"/>
    </source>
</evidence>
<accession>A0A380BFV8</accession>
<reference evidence="8 9" key="1">
    <citation type="submission" date="2018-06" db="EMBL/GenBank/DDBJ databases">
        <authorList>
            <consortium name="Pathogen Informatics"/>
            <person name="Doyle S."/>
        </authorList>
    </citation>
    <scope>NUCLEOTIDE SEQUENCE [LARGE SCALE GENOMIC DNA]</scope>
    <source>
        <strain evidence="9">ATCC 11859 / DSM 33 / NCIB 8841 / NCTC 4822</strain>
    </source>
</reference>
<organism evidence="8 9">
    <name type="scientific">Sporosarcina pasteurii</name>
    <name type="common">Bacillus pasteurii</name>
    <dbReference type="NCBI Taxonomy" id="1474"/>
    <lineage>
        <taxon>Bacteria</taxon>
        <taxon>Bacillati</taxon>
        <taxon>Bacillota</taxon>
        <taxon>Bacilli</taxon>
        <taxon>Bacillales</taxon>
        <taxon>Caryophanaceae</taxon>
        <taxon>Sporosarcina</taxon>
    </lineage>
</organism>
<comment type="similarity">
    <text evidence="6">Belongs to the bacillales FliT family.</text>
</comment>
<keyword evidence="9" id="KW-1185">Reference proteome</keyword>
<keyword evidence="3" id="KW-1005">Bacterial flagellum biogenesis</keyword>
<evidence type="ECO:0000256" key="7">
    <source>
        <dbReference type="ARBA" id="ARBA00093797"/>
    </source>
</evidence>
<keyword evidence="2" id="KW-0963">Cytoplasm</keyword>
<evidence type="ECO:0000256" key="5">
    <source>
        <dbReference type="ARBA" id="ARBA00093765"/>
    </source>
</evidence>
<dbReference type="InterPro" id="IPR008622">
    <property type="entry name" value="FliT"/>
</dbReference>
<dbReference type="Proteomes" id="UP000254519">
    <property type="component" value="Unassembled WGS sequence"/>
</dbReference>
<evidence type="ECO:0000256" key="6">
    <source>
        <dbReference type="ARBA" id="ARBA00093785"/>
    </source>
</evidence>
<keyword evidence="4" id="KW-0143">Chaperone</keyword>
<dbReference type="Pfam" id="PF05400">
    <property type="entry name" value="FliT"/>
    <property type="match status" value="1"/>
</dbReference>
<dbReference type="RefSeq" id="WP_115360239.1">
    <property type="nucleotide sequence ID" value="NZ_CP038012.1"/>
</dbReference>
<comment type="subcellular location">
    <subcellularLocation>
        <location evidence="1">Cytoplasm</location>
        <location evidence="1">Cytosol</location>
    </subcellularLocation>
</comment>
<evidence type="ECO:0000256" key="1">
    <source>
        <dbReference type="ARBA" id="ARBA00004514"/>
    </source>
</evidence>
<dbReference type="EMBL" id="UGYZ01000002">
    <property type="protein sequence ID" value="SUI99833.1"/>
    <property type="molecule type" value="Genomic_DNA"/>
</dbReference>
<gene>
    <name evidence="8" type="ORF">NCTC4822_00788</name>
</gene>
<evidence type="ECO:0000313" key="8">
    <source>
        <dbReference type="EMBL" id="SUI99833.1"/>
    </source>
</evidence>
<comment type="function">
    <text evidence="5">May act as an export chaperone for the filament capping protein FliD.</text>
</comment>
<evidence type="ECO:0000256" key="4">
    <source>
        <dbReference type="ARBA" id="ARBA00023186"/>
    </source>
</evidence>
<sequence length="117" mass="13366">MIRQALVNWHRATESLLSISGNVSDEKRDEAIKKIEKLLDVRDQLQPEIKAPFTKEEEALGKELTQLEVTLQAQLAIFIKGIRQDISVAQSKKTNMKNYVNPYGNMARDGAYYDTKQ</sequence>
<dbReference type="AlphaFoldDB" id="A0A380BFV8"/>